<dbReference type="Pfam" id="PF06429">
    <property type="entry name" value="Flg_bbr_C"/>
    <property type="match status" value="1"/>
</dbReference>
<reference evidence="6" key="2">
    <citation type="submission" date="2024-06" db="EMBL/GenBank/DDBJ databases">
        <authorList>
            <person name="Petrova K.O."/>
            <person name="Toshchakov S.V."/>
            <person name="Boltjanskaja Y.V."/>
            <person name="Kevbrin V."/>
        </authorList>
    </citation>
    <scope>NUCLEOTIDE SEQUENCE</scope>
    <source>
        <strain evidence="6">Z-910T</strain>
    </source>
</reference>
<name>A0AAU7VL39_9FIRM</name>
<feature type="domain" description="Flagellar basal body rod protein N-terminal" evidence="3">
    <location>
        <begin position="6"/>
        <end position="35"/>
    </location>
</feature>
<dbReference type="InterPro" id="IPR010930">
    <property type="entry name" value="Flg_bb/hook_C_dom"/>
</dbReference>
<feature type="domain" description="Flagellar hook protein FlgE/F/G-like D1" evidence="5">
    <location>
        <begin position="101"/>
        <end position="163"/>
    </location>
</feature>
<dbReference type="InterPro" id="IPR020013">
    <property type="entry name" value="Flagellar_FlgE/F/G"/>
</dbReference>
<evidence type="ECO:0000256" key="1">
    <source>
        <dbReference type="ARBA" id="ARBA00009677"/>
    </source>
</evidence>
<comment type="similarity">
    <text evidence="1 2">Belongs to the flagella basal body rod proteins family.</text>
</comment>
<evidence type="ECO:0000259" key="4">
    <source>
        <dbReference type="Pfam" id="PF06429"/>
    </source>
</evidence>
<sequence>MIRGLQLSSQGMIAQQKKQENIANNIVNANTNGYKKDQSVVGAKPEMFIHRLNDAVMETSFGRRDLMPGVGGLGTGTIVDETFTNFTQGNIVQTDRNADLALVGEGFFTVQQDGETFLTRDGEFNVDSQGNLVTNKGAFVLGQNGLINVGSDDFTVNEQGQIFVDNELVDSLDITGVENPNSMLKMGENLLQLTDDSVEVGANTIVKQNYLEQSNVNLGEEMVDMISTMRAYEANQKAIHTQDETLGKAVNEIAQLR</sequence>
<protein>
    <submittedName>
        <fullName evidence="6">Flagellar hook-basal body protein</fullName>
    </submittedName>
</protein>
<dbReference type="InterPro" id="IPR001444">
    <property type="entry name" value="Flag_bb_rod_N"/>
</dbReference>
<keyword evidence="2" id="KW-0975">Bacterial flagellum</keyword>
<proteinExistence type="inferred from homology"/>
<keyword evidence="6" id="KW-0966">Cell projection</keyword>
<dbReference type="NCBIfam" id="TIGR03506">
    <property type="entry name" value="FlgEFG_subfam"/>
    <property type="match status" value="1"/>
</dbReference>
<dbReference type="InterPro" id="IPR037925">
    <property type="entry name" value="FlgE/F/G-like"/>
</dbReference>
<evidence type="ECO:0000259" key="5">
    <source>
        <dbReference type="Pfam" id="PF22692"/>
    </source>
</evidence>
<dbReference type="GO" id="GO:0071978">
    <property type="term" value="P:bacterial-type flagellum-dependent swarming motility"/>
    <property type="evidence" value="ECO:0007669"/>
    <property type="project" value="TreeGrafter"/>
</dbReference>
<dbReference type="Pfam" id="PF22692">
    <property type="entry name" value="LlgE_F_G_D1"/>
    <property type="match status" value="1"/>
</dbReference>
<dbReference type="EMBL" id="CP158367">
    <property type="protein sequence ID" value="XBX74765.1"/>
    <property type="molecule type" value="Genomic_DNA"/>
</dbReference>
<keyword evidence="6" id="KW-0969">Cilium</keyword>
<dbReference type="InterPro" id="IPR053967">
    <property type="entry name" value="LlgE_F_G-like_D1"/>
</dbReference>
<comment type="subcellular location">
    <subcellularLocation>
        <location evidence="2">Bacterial flagellum basal body</location>
    </subcellularLocation>
</comment>
<dbReference type="Pfam" id="PF00460">
    <property type="entry name" value="Flg_bb_rod"/>
    <property type="match status" value="1"/>
</dbReference>
<evidence type="ECO:0000313" key="6">
    <source>
        <dbReference type="EMBL" id="XBX74765.1"/>
    </source>
</evidence>
<reference evidence="6" key="1">
    <citation type="journal article" date="2013" name="Extremophiles">
        <title>Proteinivorax tanatarense gen. nov., sp. nov., an anaerobic, haloalkaliphilic, proteolytic bacterium isolated from a decaying algal bloom, and proposal of Proteinivoraceae fam. nov.</title>
        <authorList>
            <person name="Kevbrin V."/>
            <person name="Boltyanskaya Y."/>
            <person name="Zhilina T."/>
            <person name="Kolganova T."/>
            <person name="Lavrentjeva E."/>
            <person name="Kuznetsov B."/>
        </authorList>
    </citation>
    <scope>NUCLEOTIDE SEQUENCE</scope>
    <source>
        <strain evidence="6">Z-910T</strain>
    </source>
</reference>
<dbReference type="GO" id="GO:0009425">
    <property type="term" value="C:bacterial-type flagellum basal body"/>
    <property type="evidence" value="ECO:0007669"/>
    <property type="project" value="UniProtKB-SubCell"/>
</dbReference>
<accession>A0AAU7VL39</accession>
<dbReference type="SUPFAM" id="SSF117143">
    <property type="entry name" value="Flagellar hook protein flgE"/>
    <property type="match status" value="1"/>
</dbReference>
<dbReference type="AlphaFoldDB" id="A0AAU7VL39"/>
<gene>
    <name evidence="6" type="ORF">PRVXT_002823</name>
</gene>
<dbReference type="PANTHER" id="PTHR30435:SF19">
    <property type="entry name" value="FLAGELLAR BASAL-BODY ROD PROTEIN FLGG"/>
    <property type="match status" value="1"/>
</dbReference>
<organism evidence="6">
    <name type="scientific">Proteinivorax tanatarense</name>
    <dbReference type="NCBI Taxonomy" id="1260629"/>
    <lineage>
        <taxon>Bacteria</taxon>
        <taxon>Bacillati</taxon>
        <taxon>Bacillota</taxon>
        <taxon>Clostridia</taxon>
        <taxon>Eubacteriales</taxon>
        <taxon>Proteinivoracaceae</taxon>
        <taxon>Proteinivorax</taxon>
    </lineage>
</organism>
<keyword evidence="6" id="KW-0282">Flagellum</keyword>
<evidence type="ECO:0000256" key="2">
    <source>
        <dbReference type="RuleBase" id="RU362116"/>
    </source>
</evidence>
<feature type="domain" description="Flagellar basal-body/hook protein C-terminal" evidence="4">
    <location>
        <begin position="207"/>
        <end position="251"/>
    </location>
</feature>
<dbReference type="RefSeq" id="WP_350343514.1">
    <property type="nucleotide sequence ID" value="NZ_CP158367.1"/>
</dbReference>
<evidence type="ECO:0000259" key="3">
    <source>
        <dbReference type="Pfam" id="PF00460"/>
    </source>
</evidence>
<dbReference type="PANTHER" id="PTHR30435">
    <property type="entry name" value="FLAGELLAR PROTEIN"/>
    <property type="match status" value="1"/>
</dbReference>